<dbReference type="InterPro" id="IPR056632">
    <property type="entry name" value="DUF7730"/>
</dbReference>
<reference evidence="3" key="1">
    <citation type="journal article" date="2020" name="Stud. Mycol.">
        <title>101 Dothideomycetes genomes: a test case for predicting lifestyles and emergence of pathogens.</title>
        <authorList>
            <person name="Haridas S."/>
            <person name="Albert R."/>
            <person name="Binder M."/>
            <person name="Bloem J."/>
            <person name="Labutti K."/>
            <person name="Salamov A."/>
            <person name="Andreopoulos B."/>
            <person name="Baker S."/>
            <person name="Barry K."/>
            <person name="Bills G."/>
            <person name="Bluhm B."/>
            <person name="Cannon C."/>
            <person name="Castanera R."/>
            <person name="Culley D."/>
            <person name="Daum C."/>
            <person name="Ezra D."/>
            <person name="Gonzalez J."/>
            <person name="Henrissat B."/>
            <person name="Kuo A."/>
            <person name="Liang C."/>
            <person name="Lipzen A."/>
            <person name="Lutzoni F."/>
            <person name="Magnuson J."/>
            <person name="Mondo S."/>
            <person name="Nolan M."/>
            <person name="Ohm R."/>
            <person name="Pangilinan J."/>
            <person name="Park H.-J."/>
            <person name="Ramirez L."/>
            <person name="Alfaro M."/>
            <person name="Sun H."/>
            <person name="Tritt A."/>
            <person name="Yoshinaga Y."/>
            <person name="Zwiers L.-H."/>
            <person name="Turgeon B."/>
            <person name="Goodwin S."/>
            <person name="Spatafora J."/>
            <person name="Crous P."/>
            <person name="Grigoriev I."/>
        </authorList>
    </citation>
    <scope>NUCLEOTIDE SEQUENCE</scope>
    <source>
        <strain evidence="3">CBS 207.26</strain>
    </source>
</reference>
<sequence>MASYVTRPENPRKRRKMNLISASSQPSAASNKAFAKGASPHSEIDKGETSKSQIKEMTSSDSTASPATLMVSIGSAIKSASLRSLRNKLGFPSKSSRISANRAEMQDQSMLEPTPEVPELDSPPELRNHSEPPPTTPKPVTKSNQLTEFKGSSSKNGLRNKCIPEGSKEAKIFEHNQKMSPLLRLPGELRNHIYELILGGKVIYIQYQTYESQGWNPIKETYKSTIPRFRFHCTVFNQPVKLPSIVFPEFAPQMQGKGEEGFTLLNGVCRQLYNDTAVLPYELNAWVFSSYTALENFILHRKALPRSHRKAITDLVVPFTLPSESLVDYMGGLQSVYLVEIEKYQHLPSNAPVFVKRYSVEDVKKQKTHLVKVAETKYYR</sequence>
<dbReference type="PANTHER" id="PTHR38790:SF4">
    <property type="entry name" value="2EXR DOMAIN-CONTAINING PROTEIN"/>
    <property type="match status" value="1"/>
</dbReference>
<feature type="region of interest" description="Disordered" evidence="1">
    <location>
        <begin position="90"/>
        <end position="161"/>
    </location>
</feature>
<organism evidence="3 4">
    <name type="scientific">Zopfia rhizophila CBS 207.26</name>
    <dbReference type="NCBI Taxonomy" id="1314779"/>
    <lineage>
        <taxon>Eukaryota</taxon>
        <taxon>Fungi</taxon>
        <taxon>Dikarya</taxon>
        <taxon>Ascomycota</taxon>
        <taxon>Pezizomycotina</taxon>
        <taxon>Dothideomycetes</taxon>
        <taxon>Dothideomycetes incertae sedis</taxon>
        <taxon>Zopfiaceae</taxon>
        <taxon>Zopfia</taxon>
    </lineage>
</organism>
<feature type="domain" description="DUF7730" evidence="2">
    <location>
        <begin position="175"/>
        <end position="324"/>
    </location>
</feature>
<proteinExistence type="predicted"/>
<feature type="compositionally biased region" description="Polar residues" evidence="1">
    <location>
        <begin position="20"/>
        <end position="30"/>
    </location>
</feature>
<evidence type="ECO:0000313" key="4">
    <source>
        <dbReference type="Proteomes" id="UP000800200"/>
    </source>
</evidence>
<evidence type="ECO:0000256" key="1">
    <source>
        <dbReference type="SAM" id="MobiDB-lite"/>
    </source>
</evidence>
<evidence type="ECO:0000313" key="3">
    <source>
        <dbReference type="EMBL" id="KAF2192808.1"/>
    </source>
</evidence>
<dbReference type="EMBL" id="ML994615">
    <property type="protein sequence ID" value="KAF2192808.1"/>
    <property type="molecule type" value="Genomic_DNA"/>
</dbReference>
<dbReference type="Pfam" id="PF24864">
    <property type="entry name" value="DUF7730"/>
    <property type="match status" value="1"/>
</dbReference>
<name>A0A6A6EQ29_9PEZI</name>
<dbReference type="OrthoDB" id="5413827at2759"/>
<feature type="compositionally biased region" description="Polar residues" evidence="1">
    <location>
        <begin position="143"/>
        <end position="157"/>
    </location>
</feature>
<protein>
    <recommendedName>
        <fullName evidence="2">DUF7730 domain-containing protein</fullName>
    </recommendedName>
</protein>
<gene>
    <name evidence="3" type="ORF">K469DRAFT_621457</name>
</gene>
<accession>A0A6A6EQ29</accession>
<feature type="compositionally biased region" description="Polar residues" evidence="1">
    <location>
        <begin position="50"/>
        <end position="66"/>
    </location>
</feature>
<evidence type="ECO:0000259" key="2">
    <source>
        <dbReference type="Pfam" id="PF24864"/>
    </source>
</evidence>
<dbReference type="Proteomes" id="UP000800200">
    <property type="component" value="Unassembled WGS sequence"/>
</dbReference>
<dbReference type="PANTHER" id="PTHR38790">
    <property type="entry name" value="2EXR DOMAIN-CONTAINING PROTEIN-RELATED"/>
    <property type="match status" value="1"/>
</dbReference>
<keyword evidence="4" id="KW-1185">Reference proteome</keyword>
<feature type="region of interest" description="Disordered" evidence="1">
    <location>
        <begin position="1"/>
        <end position="66"/>
    </location>
</feature>
<dbReference type="AlphaFoldDB" id="A0A6A6EQ29"/>